<dbReference type="InterPro" id="IPR036286">
    <property type="entry name" value="LexA/Signal_pep-like_sf"/>
</dbReference>
<dbReference type="PANTHER" id="PTHR46041">
    <property type="entry name" value="MITOCHONDRIAL INNER MEMBRANE PROTEASE SUBUNIT 2"/>
    <property type="match status" value="1"/>
</dbReference>
<accession>A0ABQ9NRY7</accession>
<evidence type="ECO:0000313" key="13">
    <source>
        <dbReference type="Proteomes" id="UP001172684"/>
    </source>
</evidence>
<dbReference type="Gene3D" id="2.10.109.10">
    <property type="entry name" value="Umud Fragment, subunit A"/>
    <property type="match status" value="1"/>
</dbReference>
<dbReference type="InterPro" id="IPR037730">
    <property type="entry name" value="IMP2"/>
</dbReference>
<dbReference type="InterPro" id="IPR000223">
    <property type="entry name" value="Pept_S26A_signal_pept_1"/>
</dbReference>
<dbReference type="CDD" id="cd06530">
    <property type="entry name" value="S26_SPase_I"/>
    <property type="match status" value="1"/>
</dbReference>
<feature type="domain" description="Peptidase S26" evidence="11">
    <location>
        <begin position="117"/>
        <end position="161"/>
    </location>
</feature>
<feature type="domain" description="Peptidase S26" evidence="11">
    <location>
        <begin position="23"/>
        <end position="110"/>
    </location>
</feature>
<keyword evidence="5" id="KW-0812">Transmembrane</keyword>
<sequence length="197" mass="21874">MPWRLISKTIGSFRHPGRFAWNTAVGVALVVACNDYLFEVQPITGQSMSPTLSPDFHTTGSKDWILFSKWKPWKNVERGQLVSYWTPHDPEKISVKRVIAVAGDTVVPKDRAPGQQRFPFARVTVPHGHIWIEGDNWRNSKDSNDFGAISLGLVTGKAAYIIKPWDRIGRVGSDEFKSRSTVIRGGGIGGFPAGWDG</sequence>
<evidence type="ECO:0000256" key="6">
    <source>
        <dbReference type="ARBA" id="ARBA00022792"/>
    </source>
</evidence>
<dbReference type="InterPro" id="IPR019533">
    <property type="entry name" value="Peptidase_S26"/>
</dbReference>
<evidence type="ECO:0000256" key="9">
    <source>
        <dbReference type="ARBA" id="ARBA00023128"/>
    </source>
</evidence>
<keyword evidence="13" id="KW-1185">Reference proteome</keyword>
<evidence type="ECO:0000256" key="1">
    <source>
        <dbReference type="ARBA" id="ARBA00004434"/>
    </source>
</evidence>
<dbReference type="PRINTS" id="PR00727">
    <property type="entry name" value="LEADERPTASE"/>
</dbReference>
<dbReference type="Proteomes" id="UP001172684">
    <property type="component" value="Unassembled WGS sequence"/>
</dbReference>
<keyword evidence="9" id="KW-0496">Mitochondrion</keyword>
<dbReference type="PROSITE" id="PS51257">
    <property type="entry name" value="PROKAR_LIPOPROTEIN"/>
    <property type="match status" value="1"/>
</dbReference>
<comment type="subcellular location">
    <subcellularLocation>
        <location evidence="1">Mitochondrion inner membrane</location>
        <topology evidence="1">Single-pass membrane protein</topology>
    </subcellularLocation>
</comment>
<keyword evidence="4" id="KW-0645">Protease</keyword>
<keyword evidence="7" id="KW-0378">Hydrolase</keyword>
<dbReference type="EMBL" id="JAPDRL010000057">
    <property type="protein sequence ID" value="KAJ9661456.1"/>
    <property type="molecule type" value="Genomic_DNA"/>
</dbReference>
<proteinExistence type="inferred from homology"/>
<dbReference type="PANTHER" id="PTHR46041:SF2">
    <property type="entry name" value="MITOCHONDRIAL INNER MEMBRANE PROTEASE SUBUNIT 2"/>
    <property type="match status" value="1"/>
</dbReference>
<evidence type="ECO:0000256" key="10">
    <source>
        <dbReference type="ARBA" id="ARBA00023136"/>
    </source>
</evidence>
<evidence type="ECO:0000256" key="2">
    <source>
        <dbReference type="ARBA" id="ARBA00007066"/>
    </source>
</evidence>
<keyword evidence="8" id="KW-1133">Transmembrane helix</keyword>
<reference evidence="12" key="1">
    <citation type="submission" date="2022-10" db="EMBL/GenBank/DDBJ databases">
        <title>Culturing micro-colonial fungi from biological soil crusts in the Mojave desert and describing Neophaeococcomyces mojavensis, and introducing the new genera and species Taxawa tesnikishii.</title>
        <authorList>
            <person name="Kurbessoian T."/>
            <person name="Stajich J.E."/>
        </authorList>
    </citation>
    <scope>NUCLEOTIDE SEQUENCE</scope>
    <source>
        <strain evidence="12">TK_1</strain>
    </source>
</reference>
<comment type="caution">
    <text evidence="12">The sequence shown here is derived from an EMBL/GenBank/DDBJ whole genome shotgun (WGS) entry which is preliminary data.</text>
</comment>
<comment type="similarity">
    <text evidence="2">Belongs to the peptidase S26 family. IMP2 subfamily.</text>
</comment>
<keyword evidence="10" id="KW-0472">Membrane</keyword>
<dbReference type="Pfam" id="PF10502">
    <property type="entry name" value="Peptidase_S26"/>
    <property type="match status" value="2"/>
</dbReference>
<name>A0ABQ9NRY7_9PEZI</name>
<evidence type="ECO:0000256" key="3">
    <source>
        <dbReference type="ARBA" id="ARBA00013650"/>
    </source>
</evidence>
<gene>
    <name evidence="12" type="ORF">H2201_006487</name>
</gene>
<protein>
    <recommendedName>
        <fullName evidence="3">Mitochondrial inner membrane protease subunit 2</fullName>
    </recommendedName>
</protein>
<keyword evidence="6" id="KW-0999">Mitochondrion inner membrane</keyword>
<evidence type="ECO:0000256" key="7">
    <source>
        <dbReference type="ARBA" id="ARBA00022801"/>
    </source>
</evidence>
<organism evidence="12 13">
    <name type="scientific">Coniosporium apollinis</name>
    <dbReference type="NCBI Taxonomy" id="61459"/>
    <lineage>
        <taxon>Eukaryota</taxon>
        <taxon>Fungi</taxon>
        <taxon>Dikarya</taxon>
        <taxon>Ascomycota</taxon>
        <taxon>Pezizomycotina</taxon>
        <taxon>Dothideomycetes</taxon>
        <taxon>Dothideomycetes incertae sedis</taxon>
        <taxon>Coniosporium</taxon>
    </lineage>
</organism>
<evidence type="ECO:0000313" key="12">
    <source>
        <dbReference type="EMBL" id="KAJ9661456.1"/>
    </source>
</evidence>
<evidence type="ECO:0000256" key="5">
    <source>
        <dbReference type="ARBA" id="ARBA00022692"/>
    </source>
</evidence>
<evidence type="ECO:0000259" key="11">
    <source>
        <dbReference type="Pfam" id="PF10502"/>
    </source>
</evidence>
<evidence type="ECO:0000256" key="8">
    <source>
        <dbReference type="ARBA" id="ARBA00022989"/>
    </source>
</evidence>
<dbReference type="SUPFAM" id="SSF51306">
    <property type="entry name" value="LexA/Signal peptidase"/>
    <property type="match status" value="1"/>
</dbReference>
<evidence type="ECO:0000256" key="4">
    <source>
        <dbReference type="ARBA" id="ARBA00022670"/>
    </source>
</evidence>